<dbReference type="Proteomes" id="UP001469553">
    <property type="component" value="Unassembled WGS sequence"/>
</dbReference>
<comment type="subcellular location">
    <subcellularLocation>
        <location evidence="1">Membrane</location>
        <topology evidence="1">Multi-pass membrane protein</topology>
    </subcellularLocation>
</comment>
<evidence type="ECO:0000313" key="7">
    <source>
        <dbReference type="EMBL" id="MEQ2297226.1"/>
    </source>
</evidence>
<comment type="caution">
    <text evidence="7">The sequence shown here is derived from an EMBL/GenBank/DDBJ whole genome shotgun (WGS) entry which is preliminary data.</text>
</comment>
<keyword evidence="3 5" id="KW-1133">Transmembrane helix</keyword>
<dbReference type="InterPro" id="IPR020846">
    <property type="entry name" value="MFS_dom"/>
</dbReference>
<dbReference type="Gene3D" id="1.20.1250.20">
    <property type="entry name" value="MFS general substrate transporter like domains"/>
    <property type="match status" value="1"/>
</dbReference>
<dbReference type="EMBL" id="JAHRIP010041882">
    <property type="protein sequence ID" value="MEQ2297226.1"/>
    <property type="molecule type" value="Genomic_DNA"/>
</dbReference>
<dbReference type="InterPro" id="IPR036259">
    <property type="entry name" value="MFS_trans_sf"/>
</dbReference>
<sequence length="109" mass="11943">MRKQIGFSNSFKLFAFFFYQWDLVCNKAGLNSLGSSIYMFGLLVGSVLFGAMADRYGRRFVLLLSIALQTVLGVAVAFAPNFPVYVILRFAVGTTISGVIINAFVLGIN</sequence>
<evidence type="ECO:0000256" key="4">
    <source>
        <dbReference type="ARBA" id="ARBA00023136"/>
    </source>
</evidence>
<name>A0ABV0YUW6_9TELE</name>
<dbReference type="PANTHER" id="PTHR24064">
    <property type="entry name" value="SOLUTE CARRIER FAMILY 22 MEMBER"/>
    <property type="match status" value="1"/>
</dbReference>
<feature type="transmembrane region" description="Helical" evidence="5">
    <location>
        <begin position="36"/>
        <end position="53"/>
    </location>
</feature>
<keyword evidence="2 5" id="KW-0812">Transmembrane</keyword>
<feature type="domain" description="Major facilitator superfamily (MFS) profile" evidence="6">
    <location>
        <begin position="1"/>
        <end position="109"/>
    </location>
</feature>
<evidence type="ECO:0000259" key="6">
    <source>
        <dbReference type="PROSITE" id="PS50850"/>
    </source>
</evidence>
<feature type="transmembrane region" description="Helical" evidence="5">
    <location>
        <begin position="86"/>
        <end position="108"/>
    </location>
</feature>
<proteinExistence type="predicted"/>
<gene>
    <name evidence="7" type="ORF">AMECASPLE_032603</name>
</gene>
<dbReference type="PROSITE" id="PS50850">
    <property type="entry name" value="MFS"/>
    <property type="match status" value="1"/>
</dbReference>
<feature type="transmembrane region" description="Helical" evidence="5">
    <location>
        <begin position="60"/>
        <end position="80"/>
    </location>
</feature>
<evidence type="ECO:0000256" key="5">
    <source>
        <dbReference type="SAM" id="Phobius"/>
    </source>
</evidence>
<dbReference type="InterPro" id="IPR011701">
    <property type="entry name" value="MFS"/>
</dbReference>
<protein>
    <recommendedName>
        <fullName evidence="6">Major facilitator superfamily (MFS) profile domain-containing protein</fullName>
    </recommendedName>
</protein>
<evidence type="ECO:0000256" key="2">
    <source>
        <dbReference type="ARBA" id="ARBA00022692"/>
    </source>
</evidence>
<dbReference type="SUPFAM" id="SSF103473">
    <property type="entry name" value="MFS general substrate transporter"/>
    <property type="match status" value="1"/>
</dbReference>
<reference evidence="7 8" key="1">
    <citation type="submission" date="2021-06" db="EMBL/GenBank/DDBJ databases">
        <authorList>
            <person name="Palmer J.M."/>
        </authorList>
    </citation>
    <scope>NUCLEOTIDE SEQUENCE [LARGE SCALE GENOMIC DNA]</scope>
    <source>
        <strain evidence="7 8">AS_MEX2019</strain>
        <tissue evidence="7">Muscle</tissue>
    </source>
</reference>
<accession>A0ABV0YUW6</accession>
<organism evidence="7 8">
    <name type="scientific">Ameca splendens</name>
    <dbReference type="NCBI Taxonomy" id="208324"/>
    <lineage>
        <taxon>Eukaryota</taxon>
        <taxon>Metazoa</taxon>
        <taxon>Chordata</taxon>
        <taxon>Craniata</taxon>
        <taxon>Vertebrata</taxon>
        <taxon>Euteleostomi</taxon>
        <taxon>Actinopterygii</taxon>
        <taxon>Neopterygii</taxon>
        <taxon>Teleostei</taxon>
        <taxon>Neoteleostei</taxon>
        <taxon>Acanthomorphata</taxon>
        <taxon>Ovalentaria</taxon>
        <taxon>Atherinomorphae</taxon>
        <taxon>Cyprinodontiformes</taxon>
        <taxon>Goodeidae</taxon>
        <taxon>Ameca</taxon>
    </lineage>
</organism>
<evidence type="ECO:0000313" key="8">
    <source>
        <dbReference type="Proteomes" id="UP001469553"/>
    </source>
</evidence>
<evidence type="ECO:0000256" key="1">
    <source>
        <dbReference type="ARBA" id="ARBA00004141"/>
    </source>
</evidence>
<keyword evidence="4 5" id="KW-0472">Membrane</keyword>
<dbReference type="Pfam" id="PF07690">
    <property type="entry name" value="MFS_1"/>
    <property type="match status" value="1"/>
</dbReference>
<keyword evidence="8" id="KW-1185">Reference proteome</keyword>
<evidence type="ECO:0000256" key="3">
    <source>
        <dbReference type="ARBA" id="ARBA00022989"/>
    </source>
</evidence>